<dbReference type="SUPFAM" id="SSF53649">
    <property type="entry name" value="Alkaline phosphatase-like"/>
    <property type="match status" value="1"/>
</dbReference>
<evidence type="ECO:0000256" key="4">
    <source>
        <dbReference type="ARBA" id="ARBA00022989"/>
    </source>
</evidence>
<dbReference type="AlphaFoldDB" id="A0A509EKT4"/>
<feature type="transmembrane region" description="Helical" evidence="6">
    <location>
        <begin position="43"/>
        <end position="76"/>
    </location>
</feature>
<sequence>MAFLSGFLPALGAALAVSAAIERFGGAARAPFGARPTDLGLRLGAYTLLTLFWFVFSWRPWLAGLSTVLTVAALVLVSRMKRHVIGEPLVFSDFALLPQVPRHPQLYYIPPVTSPIIAGPVLAGFLAVAAWYVLEPSLLPRGTGAAVAAILALPAALVALVLAAQRPPLAGLVARRFPRPDLERDIGRLGLPATLMAYWLRRRGEGPARAPAIARATAAADPVVVVIQLESFVDPERLGGAPLPLMTLIQDRATEYGRLRVPAHGAYTMRSEHAVLTGRDVDSLGFGVYDPYLAAGGDEPTSLARLAAEAGYETVFVHPFHRDFFQRAQVMQRFGFERLVMEEAFGDAPRIGPYVSDVALGRRILDEVRNRRGPLFLFSVTMENHGPWKPGRLPGIDDPLAQYLHHVAGTGRMVEELVAGLEGERATLCVFGDHAPSLPTCRPGFGETATDYALFRFGAAEREPPRRIDLTADALGRRLRATVGAEAGVPAGASPAQA</sequence>
<evidence type="ECO:0000256" key="2">
    <source>
        <dbReference type="ARBA" id="ARBA00022475"/>
    </source>
</evidence>
<keyword evidence="5 6" id="KW-0472">Membrane</keyword>
<evidence type="ECO:0000256" key="6">
    <source>
        <dbReference type="SAM" id="Phobius"/>
    </source>
</evidence>
<evidence type="ECO:0000313" key="9">
    <source>
        <dbReference type="Proteomes" id="UP000410984"/>
    </source>
</evidence>
<gene>
    <name evidence="8" type="ORF">MET9862_05275</name>
</gene>
<dbReference type="Proteomes" id="UP000410984">
    <property type="component" value="Unassembled WGS sequence"/>
</dbReference>
<feature type="transmembrane region" description="Helical" evidence="6">
    <location>
        <begin position="145"/>
        <end position="164"/>
    </location>
</feature>
<proteinExistence type="predicted"/>
<organism evidence="8 9">
    <name type="scientific">Methylobacterium symbioticum</name>
    <dbReference type="NCBI Taxonomy" id="2584084"/>
    <lineage>
        <taxon>Bacteria</taxon>
        <taxon>Pseudomonadati</taxon>
        <taxon>Pseudomonadota</taxon>
        <taxon>Alphaproteobacteria</taxon>
        <taxon>Hyphomicrobiales</taxon>
        <taxon>Methylobacteriaceae</taxon>
        <taxon>Methylobacterium</taxon>
    </lineage>
</organism>
<protein>
    <recommendedName>
        <fullName evidence="7">Sulfatase N-terminal domain-containing protein</fullName>
    </recommendedName>
</protein>
<dbReference type="PANTHER" id="PTHR47371">
    <property type="entry name" value="LIPOTEICHOIC ACID SYNTHASE"/>
    <property type="match status" value="1"/>
</dbReference>
<dbReference type="InterPro" id="IPR050448">
    <property type="entry name" value="OpgB/LTA_synthase_biosynth"/>
</dbReference>
<dbReference type="PANTHER" id="PTHR47371:SF3">
    <property type="entry name" value="PHOSPHOGLYCEROL TRANSFERASE I"/>
    <property type="match status" value="1"/>
</dbReference>
<dbReference type="Pfam" id="PF00884">
    <property type="entry name" value="Sulfatase"/>
    <property type="match status" value="1"/>
</dbReference>
<keyword evidence="2" id="KW-1003">Cell membrane</keyword>
<keyword evidence="3 6" id="KW-0812">Transmembrane</keyword>
<feature type="domain" description="Sulfatase N-terminal" evidence="7">
    <location>
        <begin position="222"/>
        <end position="438"/>
    </location>
</feature>
<reference evidence="8 9" key="1">
    <citation type="submission" date="2019-06" db="EMBL/GenBank/DDBJ databases">
        <authorList>
            <person name="Rodrigo-Torres L."/>
            <person name="Arahal R. D."/>
            <person name="Lucena T."/>
        </authorList>
    </citation>
    <scope>NUCLEOTIDE SEQUENCE [LARGE SCALE GENOMIC DNA]</scope>
    <source>
        <strain evidence="8 9">SB0023/3</strain>
    </source>
</reference>
<dbReference type="Gene3D" id="3.40.720.10">
    <property type="entry name" value="Alkaline Phosphatase, subunit A"/>
    <property type="match status" value="1"/>
</dbReference>
<evidence type="ECO:0000256" key="1">
    <source>
        <dbReference type="ARBA" id="ARBA00004651"/>
    </source>
</evidence>
<evidence type="ECO:0000256" key="5">
    <source>
        <dbReference type="ARBA" id="ARBA00023136"/>
    </source>
</evidence>
<feature type="transmembrane region" description="Helical" evidence="6">
    <location>
        <begin position="112"/>
        <end position="133"/>
    </location>
</feature>
<evidence type="ECO:0000259" key="7">
    <source>
        <dbReference type="Pfam" id="PF00884"/>
    </source>
</evidence>
<dbReference type="EMBL" id="CABFPH010000142">
    <property type="protein sequence ID" value="VUD74642.1"/>
    <property type="molecule type" value="Genomic_DNA"/>
</dbReference>
<keyword evidence="9" id="KW-1185">Reference proteome</keyword>
<dbReference type="GO" id="GO:0005886">
    <property type="term" value="C:plasma membrane"/>
    <property type="evidence" value="ECO:0007669"/>
    <property type="project" value="UniProtKB-SubCell"/>
</dbReference>
<keyword evidence="4 6" id="KW-1133">Transmembrane helix</keyword>
<dbReference type="RefSeq" id="WP_142585919.1">
    <property type="nucleotide sequence ID" value="NZ_CABFPH010000142.1"/>
</dbReference>
<dbReference type="CDD" id="cd16015">
    <property type="entry name" value="LTA_synthase"/>
    <property type="match status" value="1"/>
</dbReference>
<accession>A0A509EKT4</accession>
<dbReference type="InterPro" id="IPR017850">
    <property type="entry name" value="Alkaline_phosphatase_core_sf"/>
</dbReference>
<evidence type="ECO:0000313" key="8">
    <source>
        <dbReference type="EMBL" id="VUD74642.1"/>
    </source>
</evidence>
<dbReference type="InterPro" id="IPR000917">
    <property type="entry name" value="Sulfatase_N"/>
</dbReference>
<dbReference type="OrthoDB" id="5363296at2"/>
<name>A0A509EKT4_9HYPH</name>
<evidence type="ECO:0000256" key="3">
    <source>
        <dbReference type="ARBA" id="ARBA00022692"/>
    </source>
</evidence>
<comment type="subcellular location">
    <subcellularLocation>
        <location evidence="1">Cell membrane</location>
        <topology evidence="1">Multi-pass membrane protein</topology>
    </subcellularLocation>
</comment>